<keyword evidence="2" id="KW-0660">Purine salvage</keyword>
<dbReference type="InterPro" id="IPR000836">
    <property type="entry name" value="PRTase_dom"/>
</dbReference>
<dbReference type="EMBL" id="BONC01000026">
    <property type="protein sequence ID" value="GIF57802.1"/>
    <property type="molecule type" value="Genomic_DNA"/>
</dbReference>
<dbReference type="InterPro" id="IPR050118">
    <property type="entry name" value="Pur/Pyrimidine_PRTase"/>
</dbReference>
<keyword evidence="1" id="KW-0808">Transferase</keyword>
<sequence length="191" mass="20584">MFSDLYVPLGSGALARDLVNTDMYYGDDLVTHKVDPLFLDDVCDHWIDRADISWPDVDLLVCPAVSGIALAVALGIRVNVPVLFARKTMGRNIRGPLLDSPVDSYTGETRTRLSLSSRQLRGVSRVVLVDDFLSTGAALTAVLDILHRSCDASVLAACVAFRKSGLGGDAMLRDMGCPVIAYRDLESGRAA</sequence>
<keyword evidence="5" id="KW-1185">Reference proteome</keyword>
<dbReference type="PANTHER" id="PTHR43864">
    <property type="entry name" value="HYPOXANTHINE/GUANINE PHOSPHORIBOSYLTRANSFERASE"/>
    <property type="match status" value="1"/>
</dbReference>
<dbReference type="Proteomes" id="UP000624325">
    <property type="component" value="Unassembled WGS sequence"/>
</dbReference>
<dbReference type="CDD" id="cd06223">
    <property type="entry name" value="PRTases_typeI"/>
    <property type="match status" value="1"/>
</dbReference>
<comment type="caution">
    <text evidence="4">The sequence shown here is derived from an EMBL/GenBank/DDBJ whole genome shotgun (WGS) entry which is preliminary data.</text>
</comment>
<accession>A0ABQ4C4U9</accession>
<dbReference type="PANTHER" id="PTHR43864:SF1">
    <property type="entry name" value="XANTHINE PHOSPHORIBOSYLTRANSFERASE"/>
    <property type="match status" value="1"/>
</dbReference>
<evidence type="ECO:0000313" key="5">
    <source>
        <dbReference type="Proteomes" id="UP000624325"/>
    </source>
</evidence>
<evidence type="ECO:0000313" key="4">
    <source>
        <dbReference type="EMBL" id="GIF57802.1"/>
    </source>
</evidence>
<dbReference type="Gene3D" id="3.40.50.2020">
    <property type="match status" value="1"/>
</dbReference>
<protein>
    <submittedName>
        <fullName evidence="4">Xanthine phosphoribosyltransferase</fullName>
    </submittedName>
</protein>
<feature type="domain" description="Phosphoribosyltransferase" evidence="3">
    <location>
        <begin position="54"/>
        <end position="164"/>
    </location>
</feature>
<dbReference type="InterPro" id="IPR029057">
    <property type="entry name" value="PRTase-like"/>
</dbReference>
<keyword evidence="4" id="KW-0328">Glycosyltransferase</keyword>
<organism evidence="4 5">
    <name type="scientific">Asanoa iriomotensis</name>
    <dbReference type="NCBI Taxonomy" id="234613"/>
    <lineage>
        <taxon>Bacteria</taxon>
        <taxon>Bacillati</taxon>
        <taxon>Actinomycetota</taxon>
        <taxon>Actinomycetes</taxon>
        <taxon>Micromonosporales</taxon>
        <taxon>Micromonosporaceae</taxon>
        <taxon>Asanoa</taxon>
    </lineage>
</organism>
<proteinExistence type="predicted"/>
<dbReference type="SUPFAM" id="SSF53271">
    <property type="entry name" value="PRTase-like"/>
    <property type="match status" value="1"/>
</dbReference>
<dbReference type="RefSeq" id="WP_203704101.1">
    <property type="nucleotide sequence ID" value="NZ_BAAALU010000009.1"/>
</dbReference>
<evidence type="ECO:0000256" key="2">
    <source>
        <dbReference type="ARBA" id="ARBA00022726"/>
    </source>
</evidence>
<evidence type="ECO:0000256" key="1">
    <source>
        <dbReference type="ARBA" id="ARBA00022679"/>
    </source>
</evidence>
<gene>
    <name evidence="4" type="primary">xpt</name>
    <name evidence="4" type="ORF">Air01nite_38970</name>
</gene>
<name>A0ABQ4C4U9_9ACTN</name>
<dbReference type="GO" id="GO:0016757">
    <property type="term" value="F:glycosyltransferase activity"/>
    <property type="evidence" value="ECO:0007669"/>
    <property type="project" value="UniProtKB-KW"/>
</dbReference>
<dbReference type="Pfam" id="PF00156">
    <property type="entry name" value="Pribosyltran"/>
    <property type="match status" value="1"/>
</dbReference>
<evidence type="ECO:0000259" key="3">
    <source>
        <dbReference type="Pfam" id="PF00156"/>
    </source>
</evidence>
<reference evidence="4 5" key="1">
    <citation type="submission" date="2021-01" db="EMBL/GenBank/DDBJ databases">
        <title>Whole genome shotgun sequence of Asanoa iriomotensis NBRC 100142.</title>
        <authorList>
            <person name="Komaki H."/>
            <person name="Tamura T."/>
        </authorList>
    </citation>
    <scope>NUCLEOTIDE SEQUENCE [LARGE SCALE GENOMIC DNA]</scope>
    <source>
        <strain evidence="4 5">NBRC 100142</strain>
    </source>
</reference>